<evidence type="ECO:0000313" key="4">
    <source>
        <dbReference type="Proteomes" id="UP000050514"/>
    </source>
</evidence>
<keyword evidence="2" id="KW-0067">ATP-binding</keyword>
<protein>
    <recommendedName>
        <fullName evidence="5">CobQ/CobB/MinD/ParA nucleotide binding domain-containing protein</fullName>
    </recommendedName>
</protein>
<comment type="caution">
    <text evidence="3">The sequence shown here is derived from an EMBL/GenBank/DDBJ whole genome shotgun (WGS) entry which is preliminary data.</text>
</comment>
<proteinExistence type="predicted"/>
<dbReference type="STRING" id="360411.AC812_02635"/>
<dbReference type="InterPro" id="IPR050625">
    <property type="entry name" value="ParA/MinD_ATPase"/>
</dbReference>
<dbReference type="GO" id="GO:0005524">
    <property type="term" value="F:ATP binding"/>
    <property type="evidence" value="ECO:0007669"/>
    <property type="project" value="UniProtKB-KW"/>
</dbReference>
<dbReference type="GO" id="GO:0051782">
    <property type="term" value="P:negative regulation of cell division"/>
    <property type="evidence" value="ECO:0007669"/>
    <property type="project" value="TreeGrafter"/>
</dbReference>
<dbReference type="Proteomes" id="UP000050514">
    <property type="component" value="Unassembled WGS sequence"/>
</dbReference>
<dbReference type="EMBL" id="LGHJ01000008">
    <property type="protein sequence ID" value="KPL77762.1"/>
    <property type="molecule type" value="Genomic_DNA"/>
</dbReference>
<evidence type="ECO:0000256" key="1">
    <source>
        <dbReference type="ARBA" id="ARBA00022741"/>
    </source>
</evidence>
<evidence type="ECO:0000313" key="3">
    <source>
        <dbReference type="EMBL" id="KPL77762.1"/>
    </source>
</evidence>
<name>A0A0N8GND1_9CHLR</name>
<dbReference type="GO" id="GO:0005829">
    <property type="term" value="C:cytosol"/>
    <property type="evidence" value="ECO:0007669"/>
    <property type="project" value="TreeGrafter"/>
</dbReference>
<evidence type="ECO:0000256" key="2">
    <source>
        <dbReference type="ARBA" id="ARBA00022840"/>
    </source>
</evidence>
<organism evidence="3 4">
    <name type="scientific">Bellilinea caldifistulae</name>
    <dbReference type="NCBI Taxonomy" id="360411"/>
    <lineage>
        <taxon>Bacteria</taxon>
        <taxon>Bacillati</taxon>
        <taxon>Chloroflexota</taxon>
        <taxon>Anaerolineae</taxon>
        <taxon>Anaerolineales</taxon>
        <taxon>Anaerolineaceae</taxon>
        <taxon>Bellilinea</taxon>
    </lineage>
</organism>
<dbReference type="PANTHER" id="PTHR43384:SF6">
    <property type="entry name" value="SEPTUM SITE-DETERMINING PROTEIN MIND HOMOLOG, CHLOROPLASTIC"/>
    <property type="match status" value="1"/>
</dbReference>
<dbReference type="GO" id="GO:0016887">
    <property type="term" value="F:ATP hydrolysis activity"/>
    <property type="evidence" value="ECO:0007669"/>
    <property type="project" value="TreeGrafter"/>
</dbReference>
<reference evidence="3 4" key="1">
    <citation type="submission" date="2015-07" db="EMBL/GenBank/DDBJ databases">
        <title>Draft genome of Bellilinea caldifistulae DSM 17877.</title>
        <authorList>
            <person name="Hemp J."/>
            <person name="Ward L.M."/>
            <person name="Pace L.A."/>
            <person name="Fischer W.W."/>
        </authorList>
    </citation>
    <scope>NUCLEOTIDE SEQUENCE [LARGE SCALE GENOMIC DNA]</scope>
    <source>
        <strain evidence="3 4">GOMI-1</strain>
    </source>
</reference>
<keyword evidence="1" id="KW-0547">Nucleotide-binding</keyword>
<dbReference type="PANTHER" id="PTHR43384">
    <property type="entry name" value="SEPTUM SITE-DETERMINING PROTEIN MIND HOMOLOG, CHLOROPLASTIC-RELATED"/>
    <property type="match status" value="1"/>
</dbReference>
<keyword evidence="4" id="KW-1185">Reference proteome</keyword>
<dbReference type="AlphaFoldDB" id="A0A0N8GND1"/>
<dbReference type="Gene3D" id="3.40.50.300">
    <property type="entry name" value="P-loop containing nucleotide triphosphate hydrolases"/>
    <property type="match status" value="1"/>
</dbReference>
<accession>A0A0N8GND1</accession>
<dbReference type="InterPro" id="IPR027417">
    <property type="entry name" value="P-loop_NTPase"/>
</dbReference>
<gene>
    <name evidence="3" type="ORF">AC812_02635</name>
</gene>
<sequence length="436" mass="47704">MDKMPIAEQKVTVMLAGPGHETVFYQMQPPFLSDTRFVISTHATQWSNFEQSLSQMRPDLVVVQVEVAPGPDALIQVLAEIQVWRGVAILILPPAIRELRAQFENAAIVRGVYIAPVNWGEIAQAGYAAVITERAKAAATAPMQQAYLSRSAGAIIGTRVVAFVSATGGTGRSTIAESLAYELSVRMNVRSLLMSFDLPPTAAPHFKMRYVPSAMEYFARPGDGFGASIQSREGMDVLLAPENSVDYQKAAEYSISHKSEADSIYSLVMASWTRNYAAVLLDLPAGEQPWSMQGIAAANTAVIVTRCTLADMVAARHTLILLLERLIGEHRIPRESICLVLNQVTDNSMISVRGFYDELVNGYGWAPPVVAVIPYTPAIIHAQDQQVPAVTRVEELAKGIHNLADFLFPGAVTSILDNRNGRGHKSKLRIPRFRFT</sequence>
<dbReference type="SUPFAM" id="SSF52540">
    <property type="entry name" value="P-loop containing nucleoside triphosphate hydrolases"/>
    <property type="match status" value="1"/>
</dbReference>
<dbReference type="GO" id="GO:0009898">
    <property type="term" value="C:cytoplasmic side of plasma membrane"/>
    <property type="evidence" value="ECO:0007669"/>
    <property type="project" value="TreeGrafter"/>
</dbReference>
<evidence type="ECO:0008006" key="5">
    <source>
        <dbReference type="Google" id="ProtNLM"/>
    </source>
</evidence>